<name>V5RJG1_SPIAP</name>
<keyword evidence="2" id="KW-0812">Transmembrane</keyword>
<gene>
    <name evidence="5" type="primary">dnaB</name>
    <name evidence="5" type="ORF">SAPIS_v1c08540</name>
</gene>
<dbReference type="PATRIC" id="fig|1276258.3.peg.875"/>
<dbReference type="InterPro" id="IPR058660">
    <property type="entry name" value="WHD_DnaB"/>
</dbReference>
<keyword evidence="2" id="KW-1133">Transmembrane helix</keyword>
<keyword evidence="2" id="KW-0472">Membrane</keyword>
<proteinExistence type="inferred from homology"/>
<dbReference type="HOGENOM" id="CLU_668736_0_0_14"/>
<evidence type="ECO:0000313" key="6">
    <source>
        <dbReference type="Proteomes" id="UP000018550"/>
    </source>
</evidence>
<dbReference type="AlphaFoldDB" id="V5RJG1"/>
<feature type="domain" description="Replicative helicase loading/DNA remodeling protein DnaB N-terminal winged helix" evidence="4">
    <location>
        <begin position="6"/>
        <end position="204"/>
    </location>
</feature>
<reference evidence="5 6" key="1">
    <citation type="journal article" date="2014" name="Genome Announc.">
        <title>Complete Genome Sequence of Spiroplasma apis B31T (ATCC 33834), a Bacterium Associated with May Disease of Honeybees (Apis mellifera).</title>
        <authorList>
            <person name="Ku C."/>
            <person name="Lo W.S."/>
            <person name="Chen L.L."/>
            <person name="Kuo C.H."/>
        </authorList>
    </citation>
    <scope>NUCLEOTIDE SEQUENCE [LARGE SCALE GENOMIC DNA]</scope>
    <source>
        <strain evidence="5">B31</strain>
    </source>
</reference>
<dbReference type="STRING" id="1276258.SAPIS_v1c08540"/>
<dbReference type="Pfam" id="PF07261">
    <property type="entry name" value="DnaB_2"/>
    <property type="match status" value="1"/>
</dbReference>
<evidence type="ECO:0000256" key="2">
    <source>
        <dbReference type="SAM" id="Phobius"/>
    </source>
</evidence>
<dbReference type="RefSeq" id="WP_023790047.1">
    <property type="nucleotide sequence ID" value="NC_022998.1"/>
</dbReference>
<dbReference type="EMBL" id="CP006682">
    <property type="protein sequence ID" value="AHB36699.1"/>
    <property type="molecule type" value="Genomic_DNA"/>
</dbReference>
<evidence type="ECO:0000313" key="5">
    <source>
        <dbReference type="EMBL" id="AHB36699.1"/>
    </source>
</evidence>
<dbReference type="eggNOG" id="COG3611">
    <property type="taxonomic scope" value="Bacteria"/>
</dbReference>
<keyword evidence="6" id="KW-1185">Reference proteome</keyword>
<dbReference type="Proteomes" id="UP000018550">
    <property type="component" value="Chromosome"/>
</dbReference>
<dbReference type="InterPro" id="IPR006343">
    <property type="entry name" value="DnaB/C_C"/>
</dbReference>
<organism evidence="5 6">
    <name type="scientific">Spiroplasma apis B31</name>
    <dbReference type="NCBI Taxonomy" id="1276258"/>
    <lineage>
        <taxon>Bacteria</taxon>
        <taxon>Bacillati</taxon>
        <taxon>Mycoplasmatota</taxon>
        <taxon>Mollicutes</taxon>
        <taxon>Entomoplasmatales</taxon>
        <taxon>Spiroplasmataceae</taxon>
        <taxon>Spiroplasma</taxon>
    </lineage>
</organism>
<dbReference type="KEGG" id="sapi:SAPIS_v1c08540"/>
<evidence type="ECO:0000259" key="3">
    <source>
        <dbReference type="Pfam" id="PF07261"/>
    </source>
</evidence>
<feature type="transmembrane region" description="Helical" evidence="2">
    <location>
        <begin position="21"/>
        <end position="41"/>
    </location>
</feature>
<dbReference type="Pfam" id="PF25888">
    <property type="entry name" value="WHD_DnaB"/>
    <property type="match status" value="1"/>
</dbReference>
<evidence type="ECO:0000256" key="1">
    <source>
        <dbReference type="ARBA" id="ARBA00093462"/>
    </source>
</evidence>
<feature type="domain" description="DnaB/C C-terminal" evidence="3">
    <location>
        <begin position="300"/>
        <end position="364"/>
    </location>
</feature>
<sequence length="413" mass="48637">MKDYKYKITLKNRIDSSDDKILSYLYQPIIGLNSMALYKLLIHEAEINRDFKSVLLEEERLLKLCETTSEKLNKQIKKLEATGLIETLYNKQKNLACFNIYSPLDAKDFFQNRLFNNALLIKIGEKNYEIARYIFRDEGDPLTESGYENKSSKFLEVFSEFTEESNYLSFSKIKVKPRKSNVLLKGFNYENIIKEMKKNKIFISPTDVEKQRSIEDVYVAYNITISEIITTIKKIYNEEIMDFSLSDFYEEISKLYLAKNNSELFVPSDNIELQTNKKIKEMETIEPYDYLRLLFGDEKIISSNDETVIKTLLEKYKLRNGVINCLLEFSYYKNNKDIVGNYLFKIASTMNERNIKTADKAMEFLKVAHKKTPTKKSNEYLKNEDIIWQEAQTKKTYEINLDDKVENSIWGEV</sequence>
<accession>V5RJG1</accession>
<comment type="similarity">
    <text evidence="1">Belongs to the DnaB/DnaD family.</text>
</comment>
<protein>
    <submittedName>
        <fullName evidence="5">Chromosome replication initiation and membrane attachment protein</fullName>
    </submittedName>
</protein>
<evidence type="ECO:0000259" key="4">
    <source>
        <dbReference type="Pfam" id="PF25888"/>
    </source>
</evidence>